<protein>
    <submittedName>
        <fullName evidence="6">Aldehyde dehydrogenase DhaS</fullName>
        <ecNumber evidence="6">1.2.1.3</ecNumber>
    </submittedName>
</protein>
<reference evidence="7" key="1">
    <citation type="submission" date="2018-01" db="EMBL/GenBank/DDBJ databases">
        <authorList>
            <person name="Gaut B.S."/>
            <person name="Morton B.R."/>
            <person name="Clegg M.T."/>
            <person name="Duvall M.R."/>
        </authorList>
    </citation>
    <scope>NUCLEOTIDE SEQUENCE [LARGE SCALE GENOMIC DNA]</scope>
</reference>
<evidence type="ECO:0000256" key="3">
    <source>
        <dbReference type="PROSITE-ProRule" id="PRU10007"/>
    </source>
</evidence>
<dbReference type="Gene3D" id="3.40.605.10">
    <property type="entry name" value="Aldehyde Dehydrogenase, Chain A, domain 1"/>
    <property type="match status" value="1"/>
</dbReference>
<dbReference type="PROSITE" id="PS00070">
    <property type="entry name" value="ALDEHYDE_DEHYDR_CYS"/>
    <property type="match status" value="1"/>
</dbReference>
<dbReference type="InterPro" id="IPR016162">
    <property type="entry name" value="Ald_DH_N"/>
</dbReference>
<dbReference type="PROSITE" id="PS00687">
    <property type="entry name" value="ALDEHYDE_DEHYDR_GLU"/>
    <property type="match status" value="1"/>
</dbReference>
<dbReference type="RefSeq" id="WP_116342782.1">
    <property type="nucleotide sequence ID" value="NZ_OFSP01000078.1"/>
</dbReference>
<feature type="domain" description="Aldehyde dehydrogenase" evidence="5">
    <location>
        <begin position="12"/>
        <end position="477"/>
    </location>
</feature>
<sequence>MKTYRMYIDGEWIFSSSGEMFASDNPYTGKPWAMIPRGNAADVNSAVEAAARAMEAPEWRDMHPSKRGKLLARLGDLIRENAQALAETEVRDNGKLMAEMQGQLRYLPEWYYYFGGLADKIEGSVPPSDKPGIFNYVRREPVGVVAAIGPWNSPLLLTTYKICPALAAGCSIVVKPSEFTSASMLEFAELVEKAGFPKGVFNVVTGFGAEVGAPLVEHPKVAKVAFTGSDMTGQRVYEAAARGLKKVTLELGGKSPNIVFADANLENACNGVIGGIFAAAGQTCIAGSRLLVQRQVHDEFVDSLRTHASTVRLGDPMRADTHVGPMSTMPQMDKVLSYFDVAKQDGAELIIGGRRASGPELGDGWFIEPTIYAGVNNNMRIAREEVFGPILSVIPFDDEEEALTIANDSDFGLAAGVWTQDAGRMFRMSDRLKAGMVWVNTYRVVSYLSPFGGFKRSGLGHENGKDAMNDYLQSKSVWINAGGATANPFVLG</sequence>
<keyword evidence="2 4" id="KW-0560">Oxidoreductase</keyword>
<evidence type="ECO:0000256" key="1">
    <source>
        <dbReference type="ARBA" id="ARBA00009986"/>
    </source>
</evidence>
<dbReference type="InterPro" id="IPR029510">
    <property type="entry name" value="Ald_DH_CS_GLU"/>
</dbReference>
<dbReference type="EMBL" id="OFSP01000078">
    <property type="protein sequence ID" value="SOY77521.1"/>
    <property type="molecule type" value="Genomic_DNA"/>
</dbReference>
<evidence type="ECO:0000313" key="6">
    <source>
        <dbReference type="EMBL" id="SOY77521.1"/>
    </source>
</evidence>
<dbReference type="InterPro" id="IPR016163">
    <property type="entry name" value="Ald_DH_C"/>
</dbReference>
<dbReference type="AlphaFoldDB" id="A0A375CR03"/>
<evidence type="ECO:0000313" key="7">
    <source>
        <dbReference type="Proteomes" id="UP000256297"/>
    </source>
</evidence>
<evidence type="ECO:0000256" key="2">
    <source>
        <dbReference type="ARBA" id="ARBA00023002"/>
    </source>
</evidence>
<accession>A0A375CR03</accession>
<dbReference type="PANTHER" id="PTHR11699">
    <property type="entry name" value="ALDEHYDE DEHYDROGENASE-RELATED"/>
    <property type="match status" value="1"/>
</dbReference>
<proteinExistence type="inferred from homology"/>
<evidence type="ECO:0000256" key="4">
    <source>
        <dbReference type="RuleBase" id="RU003345"/>
    </source>
</evidence>
<dbReference type="FunFam" id="3.40.605.10:FF:000007">
    <property type="entry name" value="NAD/NADP-dependent betaine aldehyde dehydrogenase"/>
    <property type="match status" value="1"/>
</dbReference>
<name>A0A375CR03_9BURK</name>
<feature type="active site" evidence="3">
    <location>
        <position position="250"/>
    </location>
</feature>
<organism evidence="6 7">
    <name type="scientific">Cupriavidus taiwanensis</name>
    <dbReference type="NCBI Taxonomy" id="164546"/>
    <lineage>
        <taxon>Bacteria</taxon>
        <taxon>Pseudomonadati</taxon>
        <taxon>Pseudomonadota</taxon>
        <taxon>Betaproteobacteria</taxon>
        <taxon>Burkholderiales</taxon>
        <taxon>Burkholderiaceae</taxon>
        <taxon>Cupriavidus</taxon>
    </lineage>
</organism>
<dbReference type="SUPFAM" id="SSF53720">
    <property type="entry name" value="ALDH-like"/>
    <property type="match status" value="1"/>
</dbReference>
<dbReference type="InterPro" id="IPR016161">
    <property type="entry name" value="Ald_DH/histidinol_DH"/>
</dbReference>
<comment type="similarity">
    <text evidence="1 4">Belongs to the aldehyde dehydrogenase family.</text>
</comment>
<dbReference type="GO" id="GO:0004029">
    <property type="term" value="F:aldehyde dehydrogenase (NAD+) activity"/>
    <property type="evidence" value="ECO:0007669"/>
    <property type="project" value="UniProtKB-EC"/>
</dbReference>
<dbReference type="Proteomes" id="UP000256297">
    <property type="component" value="Unassembled WGS sequence"/>
</dbReference>
<dbReference type="EC" id="1.2.1.3" evidence="6"/>
<comment type="caution">
    <text evidence="6">The sequence shown here is derived from an EMBL/GenBank/DDBJ whole genome shotgun (WGS) entry which is preliminary data.</text>
</comment>
<dbReference type="Pfam" id="PF00171">
    <property type="entry name" value="Aldedh"/>
    <property type="match status" value="1"/>
</dbReference>
<dbReference type="CDD" id="cd07114">
    <property type="entry name" value="ALDH_DhaS"/>
    <property type="match status" value="1"/>
</dbReference>
<dbReference type="InterPro" id="IPR015590">
    <property type="entry name" value="Aldehyde_DH_dom"/>
</dbReference>
<dbReference type="InterPro" id="IPR016160">
    <property type="entry name" value="Ald_DH_CS_CYS"/>
</dbReference>
<dbReference type="FunFam" id="3.40.309.10:FF:000012">
    <property type="entry name" value="Betaine aldehyde dehydrogenase"/>
    <property type="match status" value="1"/>
</dbReference>
<evidence type="ECO:0000259" key="5">
    <source>
        <dbReference type="Pfam" id="PF00171"/>
    </source>
</evidence>
<dbReference type="Gene3D" id="3.40.309.10">
    <property type="entry name" value="Aldehyde Dehydrogenase, Chain A, domain 2"/>
    <property type="match status" value="1"/>
</dbReference>
<gene>
    <name evidence="6" type="primary">dhaS</name>
    <name evidence="6" type="ORF">CBM2589_U10038</name>
</gene>